<dbReference type="HOGENOM" id="CLU_2234337_0_0_6"/>
<evidence type="ECO:0000256" key="2">
    <source>
        <dbReference type="SAM" id="Phobius"/>
    </source>
</evidence>
<keyword evidence="2" id="KW-0472">Membrane</keyword>
<accession>A4BDN3</accession>
<proteinExistence type="predicted"/>
<keyword evidence="2" id="KW-1133">Transmembrane helix</keyword>
<sequence>MIRRIQFNIVQRPAWQRFLIFAASIAIVAVLFWIGLILVFGLAFVALVIGAINYVKLKVTGRPLFKGPQHFHRYQSQFTQHNTNQSQEKPSGQVIEGEVVDKDDK</sequence>
<dbReference type="EMBL" id="AAOE01000008">
    <property type="protein sequence ID" value="EAR09642.1"/>
    <property type="molecule type" value="Genomic_DNA"/>
</dbReference>
<evidence type="ECO:0000313" key="4">
    <source>
        <dbReference type="Proteomes" id="UP000005953"/>
    </source>
</evidence>
<feature type="region of interest" description="Disordered" evidence="1">
    <location>
        <begin position="78"/>
        <end position="105"/>
    </location>
</feature>
<keyword evidence="2" id="KW-0812">Transmembrane</keyword>
<evidence type="ECO:0000313" key="3">
    <source>
        <dbReference type="EMBL" id="EAR09642.1"/>
    </source>
</evidence>
<dbReference type="AlphaFoldDB" id="A4BDN3"/>
<dbReference type="RefSeq" id="WP_008043341.1">
    <property type="nucleotide sequence ID" value="NZ_CH724150.1"/>
</dbReference>
<protein>
    <submittedName>
        <fullName evidence="3">Uncharacterized protein</fullName>
    </submittedName>
</protein>
<name>A4BDN3_9GAMM</name>
<gene>
    <name evidence="3" type="ORF">MED297_15824</name>
</gene>
<reference evidence="3 4" key="1">
    <citation type="submission" date="2006-02" db="EMBL/GenBank/DDBJ databases">
        <authorList>
            <person name="Pinhassi J."/>
            <person name="Pedros-Alio C."/>
            <person name="Ferriera S."/>
            <person name="Johnson J."/>
            <person name="Kravitz S."/>
            <person name="Halpern A."/>
            <person name="Remington K."/>
            <person name="Beeson K."/>
            <person name="Tran B."/>
            <person name="Rogers Y.-H."/>
            <person name="Friedman R."/>
            <person name="Venter J.C."/>
        </authorList>
    </citation>
    <scope>NUCLEOTIDE SEQUENCE [LARGE SCALE GENOMIC DNA]</scope>
    <source>
        <strain evidence="3 4">MED297</strain>
    </source>
</reference>
<keyword evidence="4" id="KW-1185">Reference proteome</keyword>
<dbReference type="Proteomes" id="UP000005953">
    <property type="component" value="Unassembled WGS sequence"/>
</dbReference>
<feature type="transmembrane region" description="Helical" evidence="2">
    <location>
        <begin position="21"/>
        <end position="54"/>
    </location>
</feature>
<comment type="caution">
    <text evidence="3">The sequence shown here is derived from an EMBL/GenBank/DDBJ whole genome shotgun (WGS) entry which is preliminary data.</text>
</comment>
<evidence type="ECO:0000256" key="1">
    <source>
        <dbReference type="SAM" id="MobiDB-lite"/>
    </source>
</evidence>
<feature type="compositionally biased region" description="Polar residues" evidence="1">
    <location>
        <begin position="78"/>
        <end position="90"/>
    </location>
</feature>
<dbReference type="OrthoDB" id="6197976at2"/>
<organism evidence="3 4">
    <name type="scientific">Reinekea blandensis MED297</name>
    <dbReference type="NCBI Taxonomy" id="314283"/>
    <lineage>
        <taxon>Bacteria</taxon>
        <taxon>Pseudomonadati</taxon>
        <taxon>Pseudomonadota</taxon>
        <taxon>Gammaproteobacteria</taxon>
        <taxon>Oceanospirillales</taxon>
        <taxon>Saccharospirillaceae</taxon>
        <taxon>Reinekea</taxon>
    </lineage>
</organism>